<organism evidence="1 2">
    <name type="scientific">Paramesorhizobium deserti</name>
    <dbReference type="NCBI Taxonomy" id="1494590"/>
    <lineage>
        <taxon>Bacteria</taxon>
        <taxon>Pseudomonadati</taxon>
        <taxon>Pseudomonadota</taxon>
        <taxon>Alphaproteobacteria</taxon>
        <taxon>Hyphomicrobiales</taxon>
        <taxon>Phyllobacteriaceae</taxon>
        <taxon>Paramesorhizobium</taxon>
    </lineage>
</organism>
<evidence type="ECO:0000313" key="2">
    <source>
        <dbReference type="Proteomes" id="UP000070107"/>
    </source>
</evidence>
<protein>
    <submittedName>
        <fullName evidence="1">Uncharacterized protein</fullName>
    </submittedName>
</protein>
<dbReference type="AlphaFoldDB" id="A0A135HQU3"/>
<comment type="caution">
    <text evidence="1">The sequence shown here is derived from an EMBL/GenBank/DDBJ whole genome shotgun (WGS) entry which is preliminary data.</text>
</comment>
<keyword evidence="2" id="KW-1185">Reference proteome</keyword>
<name>A0A135HQU3_9HYPH</name>
<sequence>MRNGPLQQSQLTRSRVRTRFAKTTLFAIAAEGIAAIGSRSRELTQEEYDWANGRVFQGALPPRDQIVLTNTIGGGGRAFAFPRFDRQITLNM</sequence>
<proteinExistence type="predicted"/>
<reference evidence="1 2" key="1">
    <citation type="submission" date="2015-11" db="EMBL/GenBank/DDBJ databases">
        <title>Draft genome sequence of Paramesorhizobium deserti A-3-E, a strain highly resistant to diverse beta-lactam antibiotics.</title>
        <authorList>
            <person name="Lv R."/>
            <person name="Yang X."/>
            <person name="Fang N."/>
            <person name="Guo J."/>
            <person name="Luo X."/>
            <person name="Peng F."/>
            <person name="Yang R."/>
            <person name="Cui Y."/>
            <person name="Fang C."/>
            <person name="Song Y."/>
        </authorList>
    </citation>
    <scope>NUCLEOTIDE SEQUENCE [LARGE SCALE GENOMIC DNA]</scope>
    <source>
        <strain evidence="1 2">A-3-E</strain>
    </source>
</reference>
<dbReference type="Proteomes" id="UP000070107">
    <property type="component" value="Unassembled WGS sequence"/>
</dbReference>
<evidence type="ECO:0000313" key="1">
    <source>
        <dbReference type="EMBL" id="KXF75575.1"/>
    </source>
</evidence>
<accession>A0A135HQU3</accession>
<dbReference type="EMBL" id="LNTU01000037">
    <property type="protein sequence ID" value="KXF75575.1"/>
    <property type="molecule type" value="Genomic_DNA"/>
</dbReference>
<gene>
    <name evidence="1" type="ORF">ATN84_16360</name>
</gene>